<evidence type="ECO:0000313" key="2">
    <source>
        <dbReference type="Proteomes" id="UP001172386"/>
    </source>
</evidence>
<protein>
    <submittedName>
        <fullName evidence="1">Uncharacterized protein</fullName>
    </submittedName>
</protein>
<accession>A0ACC2ZWF3</accession>
<reference evidence="1" key="1">
    <citation type="submission" date="2022-10" db="EMBL/GenBank/DDBJ databases">
        <title>Culturing micro-colonial fungi from biological soil crusts in the Mojave desert and describing Neophaeococcomyces mojavensis, and introducing the new genera and species Taxawa tesnikishii.</title>
        <authorList>
            <person name="Kurbessoian T."/>
            <person name="Stajich J.E."/>
        </authorList>
    </citation>
    <scope>NUCLEOTIDE SEQUENCE</scope>
    <source>
        <strain evidence="1">JES_112</strain>
    </source>
</reference>
<comment type="caution">
    <text evidence="1">The sequence shown here is derived from an EMBL/GenBank/DDBJ whole genome shotgun (WGS) entry which is preliminary data.</text>
</comment>
<dbReference type="Proteomes" id="UP001172386">
    <property type="component" value="Unassembled WGS sequence"/>
</dbReference>
<evidence type="ECO:0000313" key="1">
    <source>
        <dbReference type="EMBL" id="KAJ9652014.1"/>
    </source>
</evidence>
<sequence length="909" mass="101048">MSTPTRQSGTSRFEQLLVNNPPVLSSLVAQLPTESILHLYQTSKYLRSFLADSPTSWRYVSWRLYQPAQIQTPPNVLAGNPQTRPGSYALDKLLLYTLSPISTRLTSLVLDNTAVSGATLFTTVMVKCKDTLEHVSVRGCKNVSLKYHINPWLNMYALALAEPAEIVPPDMRNLALKSLYTYRCRHHRRRPYLPSSLSRKESDSEPTHELVLTCHRLGIWTDTAWCTTPGARCYRRRGYVTMRVPQDPREVWVVYDRLWRSRNWLGPPPGNRDSTSKPRKRKRDGRVWEEEEDAINGEPVGLGVEGKDVPVHLRQTHRRFVENIHCDNCAEEILERCEQCSVMMHCTGCRKTLCASCAFDRPYLRNQNATEEEKKRFWWAPGCAVSPCSMQDIDPAAPGAPNQPNSLPNIKFKWCCTEPIFSGGGGITLGQVGQSHDTDKLRAAPLAAGQGYEDTEFAAHGDCEVPDSMGSPLSRTTASGPGGRWASLAEMFRYGAQMSLNEDPDSVPRVLCDECYSSEQWKIKCKACSVALCLKHDVKEKQRVRICGYKDLNVEKQELIARLKATKLFKTLWLRRKQLKQQQEISKANKNDPRSIMAEAQLALAANVLLEDPVAAANQESPAQNTPGSSSRDRQLLAGLPIRVAEPASSSTDAEPIGRPLSPGSNSTGPLSRASSPAPSARSISAPPEPRNTSQKGGQEQIAPSTWRGCQAFFCSATRPAGDHRRRCSAVMRQCHDCKVYVCDDCVVGLDKPCPCSECRLPDAETDPITGGTAAFFCPNCRHGRIVTRKCRRRPAYLNKNLTQPSVERKLKQKMSHQEKLNHVSNIFLEESNITTFGEAEFTLDEFYGSIDHELQELQEISISAVNVVKKVQNLRSQAPPGSPAALALPNIIIEGIDAPPTSSGANQQ</sequence>
<organism evidence="1 2">
    <name type="scientific">Neophaeococcomyces mojaviensis</name>
    <dbReference type="NCBI Taxonomy" id="3383035"/>
    <lineage>
        <taxon>Eukaryota</taxon>
        <taxon>Fungi</taxon>
        <taxon>Dikarya</taxon>
        <taxon>Ascomycota</taxon>
        <taxon>Pezizomycotina</taxon>
        <taxon>Eurotiomycetes</taxon>
        <taxon>Chaetothyriomycetidae</taxon>
        <taxon>Chaetothyriales</taxon>
        <taxon>Chaetothyriales incertae sedis</taxon>
        <taxon>Neophaeococcomyces</taxon>
    </lineage>
</organism>
<keyword evidence="2" id="KW-1185">Reference proteome</keyword>
<dbReference type="EMBL" id="JAPDRQ010000222">
    <property type="protein sequence ID" value="KAJ9652014.1"/>
    <property type="molecule type" value="Genomic_DNA"/>
</dbReference>
<gene>
    <name evidence="1" type="ORF">H2198_008715</name>
</gene>
<proteinExistence type="predicted"/>
<name>A0ACC2ZWF3_9EURO</name>